<dbReference type="EMBL" id="CACVAT010000588">
    <property type="protein sequence ID" value="CAA6830467.1"/>
    <property type="molecule type" value="Genomic_DNA"/>
</dbReference>
<gene>
    <name evidence="1" type="ORF">HELGO_WM61456</name>
</gene>
<protein>
    <submittedName>
        <fullName evidence="1">Uncharacterized protein</fullName>
    </submittedName>
</protein>
<proteinExistence type="predicted"/>
<reference evidence="1" key="1">
    <citation type="submission" date="2020-01" db="EMBL/GenBank/DDBJ databases">
        <authorList>
            <person name="Meier V. D."/>
            <person name="Meier V D."/>
        </authorList>
    </citation>
    <scope>NUCLEOTIDE SEQUENCE</scope>
    <source>
        <strain evidence="1">HLG_WM_MAG_09</strain>
    </source>
</reference>
<organism evidence="1">
    <name type="scientific">uncultured Thiotrichaceae bacterium</name>
    <dbReference type="NCBI Taxonomy" id="298394"/>
    <lineage>
        <taxon>Bacteria</taxon>
        <taxon>Pseudomonadati</taxon>
        <taxon>Pseudomonadota</taxon>
        <taxon>Gammaproteobacteria</taxon>
        <taxon>Thiotrichales</taxon>
        <taxon>Thiotrichaceae</taxon>
        <taxon>environmental samples</taxon>
    </lineage>
</organism>
<evidence type="ECO:0000313" key="1">
    <source>
        <dbReference type="EMBL" id="CAA6830467.1"/>
    </source>
</evidence>
<sequence length="193" mass="22104">MLEMIELFSKPSLTSDSLAAFFNQTHRANRKWWLDPHTGLALTKRNRGEMIALMHSELSEAWEGVKAGSADDHLPQYPSLDVEIADMCIRLGDYAGGLKISLHDFNNLPARFSNNFSIAEFILDLHEFLSRLMEAERKEMPQAPVIVELFAYMYDRRSSFPDLDTIIEAKMAYNAERADHKLENRIKEGGKKI</sequence>
<dbReference type="AlphaFoldDB" id="A0A6S6UKJ9"/>
<accession>A0A6S6UKJ9</accession>
<name>A0A6S6UKJ9_9GAMM</name>